<evidence type="ECO:0000259" key="1">
    <source>
        <dbReference type="SMART" id="SM00460"/>
    </source>
</evidence>
<dbReference type="SMART" id="SM00460">
    <property type="entry name" value="TGc"/>
    <property type="match status" value="1"/>
</dbReference>
<dbReference type="Proteomes" id="UP000464751">
    <property type="component" value="Chromosome"/>
</dbReference>
<dbReference type="Pfam" id="PF08379">
    <property type="entry name" value="Bact_transglu_N"/>
    <property type="match status" value="1"/>
</dbReference>
<evidence type="ECO:0000313" key="3">
    <source>
        <dbReference type="Proteomes" id="UP000464751"/>
    </source>
</evidence>
<dbReference type="SUPFAM" id="SSF54001">
    <property type="entry name" value="Cysteine proteinases"/>
    <property type="match status" value="1"/>
</dbReference>
<gene>
    <name evidence="2" type="ORF">G3A50_18900</name>
</gene>
<dbReference type="KEGG" id="apra:G3A50_18900"/>
<feature type="domain" description="Transglutaminase-like" evidence="1">
    <location>
        <begin position="159"/>
        <end position="228"/>
    </location>
</feature>
<dbReference type="EMBL" id="CP048630">
    <property type="protein sequence ID" value="QIB35546.1"/>
    <property type="molecule type" value="Genomic_DNA"/>
</dbReference>
<organism evidence="2 3">
    <name type="scientific">Ancylobacter pratisalsi</name>
    <dbReference type="NCBI Taxonomy" id="1745854"/>
    <lineage>
        <taxon>Bacteria</taxon>
        <taxon>Pseudomonadati</taxon>
        <taxon>Pseudomonadota</taxon>
        <taxon>Alphaproteobacteria</taxon>
        <taxon>Hyphomicrobiales</taxon>
        <taxon>Xanthobacteraceae</taxon>
        <taxon>Ancylobacter</taxon>
    </lineage>
</organism>
<accession>A0A6P1YS65</accession>
<name>A0A6P1YS65_9HYPH</name>
<dbReference type="InterPro" id="IPR038765">
    <property type="entry name" value="Papain-like_cys_pep_sf"/>
</dbReference>
<proteinExistence type="predicted"/>
<dbReference type="Pfam" id="PF01841">
    <property type="entry name" value="Transglut_core"/>
    <property type="match status" value="1"/>
</dbReference>
<dbReference type="InterPro" id="IPR013589">
    <property type="entry name" value="Bac_transglu_N"/>
</dbReference>
<dbReference type="AlphaFoldDB" id="A0A6P1YS65"/>
<evidence type="ECO:0000313" key="2">
    <source>
        <dbReference type="EMBL" id="QIB35546.1"/>
    </source>
</evidence>
<dbReference type="PANTHER" id="PTHR33490">
    <property type="entry name" value="BLR5614 PROTEIN-RELATED"/>
    <property type="match status" value="1"/>
</dbReference>
<protein>
    <submittedName>
        <fullName evidence="2">Transglutaminase family protein</fullName>
    </submittedName>
</protein>
<dbReference type="Gene3D" id="3.10.620.30">
    <property type="match status" value="1"/>
</dbReference>
<dbReference type="PANTHER" id="PTHR33490:SF6">
    <property type="entry name" value="SLL1049 PROTEIN"/>
    <property type="match status" value="1"/>
</dbReference>
<keyword evidence="3" id="KW-1185">Reference proteome</keyword>
<dbReference type="RefSeq" id="WP_163076686.1">
    <property type="nucleotide sequence ID" value="NZ_CP048630.1"/>
</dbReference>
<sequence>MRINVNHATTYTYDPPANGAIQVLRLTPGNYDGQYVVRWRIDVSEGCRLRAHQDAFGNITHSFAVDGPISELRVLVEGEVETQDTAGVVRGIKERFPPSLFMRETELTAPEAELCALADSIVTDDTSRLATLHALMDAIGDVMSYDPDPTHASTTAAESFALKRGVCQDFAHIFIACSRHLGIPARYVSGYLVGDGAAADTGAGHQAGHAWAEAYVEDLGWIGFDATNKQCPTDAYIRLAIGLDYLGAAPVRGNRYGGGDEQLSVALQVDQSSRQIQG</sequence>
<dbReference type="InterPro" id="IPR002931">
    <property type="entry name" value="Transglutaminase-like"/>
</dbReference>
<reference evidence="2 3" key="1">
    <citation type="submission" date="2020-02" db="EMBL/GenBank/DDBJ databases">
        <authorList>
            <person name="Li G."/>
        </authorList>
    </citation>
    <scope>NUCLEOTIDE SEQUENCE [LARGE SCALE GENOMIC DNA]</scope>
    <source>
        <strain evidence="2 3">DSM 102029</strain>
    </source>
</reference>